<comment type="similarity">
    <text evidence="1">Belongs to the DNA polymerase type-Y family.</text>
</comment>
<dbReference type="PROSITE" id="PS50173">
    <property type="entry name" value="UMUC"/>
    <property type="match status" value="1"/>
</dbReference>
<reference evidence="3" key="1">
    <citation type="submission" date="2020-10" db="EMBL/GenBank/DDBJ databases">
        <authorList>
            <person name="Gilroy R."/>
        </authorList>
    </citation>
    <scope>NUCLEOTIDE SEQUENCE</scope>
    <source>
        <strain evidence="3">14508</strain>
    </source>
</reference>
<dbReference type="Gene3D" id="1.10.150.20">
    <property type="entry name" value="5' to 3' exonuclease, C-terminal subdomain"/>
    <property type="match status" value="1"/>
</dbReference>
<protein>
    <submittedName>
        <fullName evidence="3">DNA polymerase IV</fullName>
    </submittedName>
</protein>
<dbReference type="InterPro" id="IPR043128">
    <property type="entry name" value="Rev_trsase/Diguanyl_cyclase"/>
</dbReference>
<dbReference type="GO" id="GO:0006281">
    <property type="term" value="P:DNA repair"/>
    <property type="evidence" value="ECO:0007669"/>
    <property type="project" value="InterPro"/>
</dbReference>
<feature type="domain" description="UmuC" evidence="2">
    <location>
        <begin position="4"/>
        <end position="182"/>
    </location>
</feature>
<dbReference type="InterPro" id="IPR024728">
    <property type="entry name" value="PolY_HhH_motif"/>
</dbReference>
<reference evidence="3" key="2">
    <citation type="journal article" date="2021" name="PeerJ">
        <title>Extensive microbial diversity within the chicken gut microbiome revealed by metagenomics and culture.</title>
        <authorList>
            <person name="Gilroy R."/>
            <person name="Ravi A."/>
            <person name="Getino M."/>
            <person name="Pursley I."/>
            <person name="Horton D.L."/>
            <person name="Alikhan N.F."/>
            <person name="Baker D."/>
            <person name="Gharbi K."/>
            <person name="Hall N."/>
            <person name="Watson M."/>
            <person name="Adriaenssens E.M."/>
            <person name="Foster-Nyarko E."/>
            <person name="Jarju S."/>
            <person name="Secka A."/>
            <person name="Antonio M."/>
            <person name="Oren A."/>
            <person name="Chaudhuri R.R."/>
            <person name="La Ragione R."/>
            <person name="Hildebrand F."/>
            <person name="Pallen M.J."/>
        </authorList>
    </citation>
    <scope>NUCLEOTIDE SEQUENCE</scope>
    <source>
        <strain evidence="3">14508</strain>
    </source>
</reference>
<dbReference type="Gene3D" id="3.30.70.270">
    <property type="match status" value="1"/>
</dbReference>
<dbReference type="AlphaFoldDB" id="A0A9D1G8R4"/>
<dbReference type="Gene3D" id="3.40.1170.60">
    <property type="match status" value="1"/>
</dbReference>
<dbReference type="PANTHER" id="PTHR11076:SF33">
    <property type="entry name" value="DNA POLYMERASE KAPPA"/>
    <property type="match status" value="1"/>
</dbReference>
<dbReference type="Pfam" id="PF11798">
    <property type="entry name" value="IMS_HHH"/>
    <property type="match status" value="1"/>
</dbReference>
<dbReference type="GO" id="GO:0042276">
    <property type="term" value="P:error-prone translesion synthesis"/>
    <property type="evidence" value="ECO:0007669"/>
    <property type="project" value="TreeGrafter"/>
</dbReference>
<accession>A0A9D1G8R4</accession>
<organism evidence="3 4">
    <name type="scientific">Candidatus Caccosoma faecigallinarum</name>
    <dbReference type="NCBI Taxonomy" id="2840720"/>
    <lineage>
        <taxon>Bacteria</taxon>
        <taxon>Bacillati</taxon>
        <taxon>Bacillota</taxon>
        <taxon>Bacillota incertae sedis</taxon>
        <taxon>Candidatus Caccosoma</taxon>
    </lineage>
</organism>
<dbReference type="CDD" id="cd03586">
    <property type="entry name" value="PolY_Pol_IV_kappa"/>
    <property type="match status" value="1"/>
</dbReference>
<name>A0A9D1G8R4_9FIRM</name>
<dbReference type="InterPro" id="IPR043502">
    <property type="entry name" value="DNA/RNA_pol_sf"/>
</dbReference>
<comment type="caution">
    <text evidence="3">The sequence shown here is derived from an EMBL/GenBank/DDBJ whole genome shotgun (WGS) entry which is preliminary data.</text>
</comment>
<dbReference type="GO" id="GO:0005829">
    <property type="term" value="C:cytosol"/>
    <property type="evidence" value="ECO:0007669"/>
    <property type="project" value="TreeGrafter"/>
</dbReference>
<dbReference type="GO" id="GO:0009432">
    <property type="term" value="P:SOS response"/>
    <property type="evidence" value="ECO:0007669"/>
    <property type="project" value="TreeGrafter"/>
</dbReference>
<dbReference type="InterPro" id="IPR050116">
    <property type="entry name" value="DNA_polymerase-Y"/>
</dbReference>
<evidence type="ECO:0000256" key="1">
    <source>
        <dbReference type="ARBA" id="ARBA00010945"/>
    </source>
</evidence>
<proteinExistence type="inferred from homology"/>
<evidence type="ECO:0000313" key="4">
    <source>
        <dbReference type="Proteomes" id="UP000886893"/>
    </source>
</evidence>
<gene>
    <name evidence="3" type="ORF">IAD04_02225</name>
</gene>
<dbReference type="GO" id="GO:0003887">
    <property type="term" value="F:DNA-directed DNA polymerase activity"/>
    <property type="evidence" value="ECO:0007669"/>
    <property type="project" value="InterPro"/>
</dbReference>
<evidence type="ECO:0000313" key="3">
    <source>
        <dbReference type="EMBL" id="HIT17181.1"/>
    </source>
</evidence>
<dbReference type="InterPro" id="IPR001126">
    <property type="entry name" value="UmuC"/>
</dbReference>
<sequence>MPIIVHIDMNSFFASCEVRRNPFLKGKEIIISGKTNRSIVSAASYEAKKKGIYTTMPYYQAKQLCPNAYFFVGDYAYYSAVSDEIFNFLRQRYPLLETASIDECYIDMSHLKIEHPQKYFQDLQKEIYEKMHIPCSIVVSYNKFLAKMASDYRKPMGITFIKKKDVPQIIWPLPIENMYGIGKASARKLKEKEILTIGDLVKNETDAEIKNILGSHYQEYIDHA</sequence>
<dbReference type="SUPFAM" id="SSF56672">
    <property type="entry name" value="DNA/RNA polymerases"/>
    <property type="match status" value="1"/>
</dbReference>
<dbReference type="EMBL" id="DVKI01000071">
    <property type="protein sequence ID" value="HIT17181.1"/>
    <property type="molecule type" value="Genomic_DNA"/>
</dbReference>
<dbReference type="PANTHER" id="PTHR11076">
    <property type="entry name" value="DNA REPAIR POLYMERASE UMUC / TRANSFERASE FAMILY MEMBER"/>
    <property type="match status" value="1"/>
</dbReference>
<dbReference type="InterPro" id="IPR022880">
    <property type="entry name" value="DNApol_IV"/>
</dbReference>
<feature type="non-terminal residue" evidence="3">
    <location>
        <position position="224"/>
    </location>
</feature>
<dbReference type="Proteomes" id="UP000886893">
    <property type="component" value="Unassembled WGS sequence"/>
</dbReference>
<dbReference type="Pfam" id="PF00817">
    <property type="entry name" value="IMS"/>
    <property type="match status" value="1"/>
</dbReference>
<evidence type="ECO:0000259" key="2">
    <source>
        <dbReference type="PROSITE" id="PS50173"/>
    </source>
</evidence>